<evidence type="ECO:0000259" key="1">
    <source>
        <dbReference type="Pfam" id="PF14742"/>
    </source>
</evidence>
<evidence type="ECO:0000259" key="2">
    <source>
        <dbReference type="Pfam" id="PF22422"/>
    </source>
</evidence>
<name>A0A2T0LAD8_9BACL</name>
<dbReference type="InterPro" id="IPR032856">
    <property type="entry name" value="GDE_N_bis"/>
</dbReference>
<dbReference type="EMBL" id="PVNE01000037">
    <property type="protein sequence ID" value="PRX38782.1"/>
    <property type="molecule type" value="Genomic_DNA"/>
</dbReference>
<protein>
    <submittedName>
        <fullName evidence="3">Glycogen debranching enzyme</fullName>
    </submittedName>
</protein>
<dbReference type="InterPro" id="IPR008928">
    <property type="entry name" value="6-hairpin_glycosidase_sf"/>
</dbReference>
<dbReference type="Pfam" id="PF14742">
    <property type="entry name" value="GDE_N_bis"/>
    <property type="match status" value="1"/>
</dbReference>
<dbReference type="InterPro" id="IPR012341">
    <property type="entry name" value="6hp_glycosidase-like_sf"/>
</dbReference>
<gene>
    <name evidence="3" type="ORF">CLV97_13715</name>
</gene>
<reference evidence="3 4" key="1">
    <citation type="submission" date="2018-03" db="EMBL/GenBank/DDBJ databases">
        <title>Genomic Encyclopedia of Archaeal and Bacterial Type Strains, Phase II (KMG-II): from individual species to whole genera.</title>
        <authorList>
            <person name="Goeker M."/>
        </authorList>
    </citation>
    <scope>NUCLEOTIDE SEQUENCE [LARGE SCALE GENOMIC DNA]</scope>
    <source>
        <strain evidence="3 4">DSM 44946</strain>
    </source>
</reference>
<dbReference type="Gene3D" id="1.50.10.10">
    <property type="match status" value="1"/>
</dbReference>
<dbReference type="Proteomes" id="UP000237797">
    <property type="component" value="Unassembled WGS sequence"/>
</dbReference>
<dbReference type="AlphaFoldDB" id="A0A2T0LAD8"/>
<accession>A0A2T0LAD8</accession>
<dbReference type="InterPro" id="IPR054491">
    <property type="entry name" value="MGH1-like_GH"/>
</dbReference>
<feature type="domain" description="Mannosylglycerate hydrolase MGH1-like glycoside hydrolase" evidence="2">
    <location>
        <begin position="281"/>
        <end position="584"/>
    </location>
</feature>
<dbReference type="RefSeq" id="WP_245891674.1">
    <property type="nucleotide sequence ID" value="NZ_PVNE01000037.1"/>
</dbReference>
<dbReference type="GO" id="GO:0005975">
    <property type="term" value="P:carbohydrate metabolic process"/>
    <property type="evidence" value="ECO:0007669"/>
    <property type="project" value="InterPro"/>
</dbReference>
<organism evidence="3 4">
    <name type="scientific">Planifilum fimeticola</name>
    <dbReference type="NCBI Taxonomy" id="201975"/>
    <lineage>
        <taxon>Bacteria</taxon>
        <taxon>Bacillati</taxon>
        <taxon>Bacillota</taxon>
        <taxon>Bacilli</taxon>
        <taxon>Bacillales</taxon>
        <taxon>Thermoactinomycetaceae</taxon>
        <taxon>Planifilum</taxon>
    </lineage>
</organism>
<evidence type="ECO:0000313" key="3">
    <source>
        <dbReference type="EMBL" id="PRX38782.1"/>
    </source>
</evidence>
<sequence length="698" mass="78849">MTQVIKEGDLFFYSDDYGDLPAGDGRGLGMFTRDTRFLSRLEWKLEGIPTVPIDGEADGATSRYRFTNREGTDEVGKPVGGEWLDITRKRWIYGGVVYETFSFVNRGDHPVQTRLSLLVDADFADMFVVRGWKGRVGEREGVTRTEKGVRFSYRGVDGARRTTDVETAGTPAEVEEDGTIRFPLRLESNVCRSIHLRYVPGTDGEIPQVIEEQQSLLKLEESEREWFVGSPEVHSDWDDFNRMFARGMKDLRMLLTDLGDGPFPVAGLPIYAVPFGRDSLIAALQALPVRPEVAKGTLRILAKFQGKKVDDWRDEEPGKILHEIRFGELARSGQIPFTPYYGSIDSTPLFLILIAEVYRWTGDLDFVREMVPHAIEALNWVDRHGDPAGTGYVSYAMRSSKGIRNQGWKDSEDSVVHRDGRLAEAPIALSEVQGYVYMAKKAWSELFRLLGEAERSERLNREAELLRERFARDFWMEDEQFVALALDGEGRQAGTVTSNPGHCLMTGILTPEQAERVARRLVEPDLFSGWGVRTKSSTCKSYDPDSYHNGSVWPHDNAMILLGLKRLGFYREAERIIRGLIEASRYFRHHRLPELFSGHERGEGGPLPYPVACSPQAWAAGTAFTILQTILGVEPDPTRKRIHLSPDLPEGMNRLSVRRLRLGQGVLDLNLARIGDSTRTWVEINTTGWDVVIHPCLR</sequence>
<proteinExistence type="predicted"/>
<dbReference type="SUPFAM" id="SSF48208">
    <property type="entry name" value="Six-hairpin glycosidases"/>
    <property type="match status" value="1"/>
</dbReference>
<evidence type="ECO:0000313" key="4">
    <source>
        <dbReference type="Proteomes" id="UP000237797"/>
    </source>
</evidence>
<comment type="caution">
    <text evidence="3">The sequence shown here is derived from an EMBL/GenBank/DDBJ whole genome shotgun (WGS) entry which is preliminary data.</text>
</comment>
<dbReference type="Pfam" id="PF22422">
    <property type="entry name" value="MGH1-like_GH"/>
    <property type="match status" value="1"/>
</dbReference>
<feature type="domain" description="Putative glycogen debranching enzyme N-terminal" evidence="1">
    <location>
        <begin position="5"/>
        <end position="192"/>
    </location>
</feature>
<keyword evidence="4" id="KW-1185">Reference proteome</keyword>